<organism evidence="7 8">
    <name type="scientific">Biostraticola tofi</name>
    <dbReference type="NCBI Taxonomy" id="466109"/>
    <lineage>
        <taxon>Bacteria</taxon>
        <taxon>Pseudomonadati</taxon>
        <taxon>Pseudomonadota</taxon>
        <taxon>Gammaproteobacteria</taxon>
        <taxon>Enterobacterales</taxon>
        <taxon>Bruguierivoracaceae</taxon>
        <taxon>Biostraticola</taxon>
    </lineage>
</organism>
<dbReference type="InterPro" id="IPR051533">
    <property type="entry name" value="WaaL-like"/>
</dbReference>
<feature type="transmembrane region" description="Helical" evidence="5">
    <location>
        <begin position="130"/>
        <end position="154"/>
    </location>
</feature>
<feature type="transmembrane region" description="Helical" evidence="5">
    <location>
        <begin position="66"/>
        <end position="87"/>
    </location>
</feature>
<proteinExistence type="predicted"/>
<dbReference type="EMBL" id="SMCR01000009">
    <property type="protein sequence ID" value="TCV93500.1"/>
    <property type="molecule type" value="Genomic_DNA"/>
</dbReference>
<dbReference type="AlphaFoldDB" id="A0A4R3YMG8"/>
<protein>
    <submittedName>
        <fullName evidence="7">O-antigen ligase</fullName>
    </submittedName>
</protein>
<dbReference type="GO" id="GO:0016874">
    <property type="term" value="F:ligase activity"/>
    <property type="evidence" value="ECO:0007669"/>
    <property type="project" value="UniProtKB-KW"/>
</dbReference>
<feature type="transmembrane region" description="Helical" evidence="5">
    <location>
        <begin position="348"/>
        <end position="369"/>
    </location>
</feature>
<evidence type="ECO:0000256" key="1">
    <source>
        <dbReference type="ARBA" id="ARBA00004141"/>
    </source>
</evidence>
<dbReference type="PANTHER" id="PTHR37422">
    <property type="entry name" value="TEICHURONIC ACID BIOSYNTHESIS PROTEIN TUAE"/>
    <property type="match status" value="1"/>
</dbReference>
<keyword evidence="4 5" id="KW-0472">Membrane</keyword>
<comment type="caution">
    <text evidence="7">The sequence shown here is derived from an EMBL/GenBank/DDBJ whole genome shotgun (WGS) entry which is preliminary data.</text>
</comment>
<feature type="transmembrane region" description="Helical" evidence="5">
    <location>
        <begin position="192"/>
        <end position="210"/>
    </location>
</feature>
<feature type="transmembrane region" description="Helical" evidence="5">
    <location>
        <begin position="42"/>
        <end position="59"/>
    </location>
</feature>
<evidence type="ECO:0000256" key="2">
    <source>
        <dbReference type="ARBA" id="ARBA00022692"/>
    </source>
</evidence>
<feature type="transmembrane region" description="Helical" evidence="5">
    <location>
        <begin position="216"/>
        <end position="235"/>
    </location>
</feature>
<feature type="transmembrane region" description="Helical" evidence="5">
    <location>
        <begin position="99"/>
        <end position="118"/>
    </location>
</feature>
<feature type="transmembrane region" description="Helical" evidence="5">
    <location>
        <begin position="166"/>
        <end position="185"/>
    </location>
</feature>
<keyword evidence="7" id="KW-0436">Ligase</keyword>
<accession>A0A4R3YMG8</accession>
<dbReference type="Pfam" id="PF04932">
    <property type="entry name" value="Wzy_C"/>
    <property type="match status" value="1"/>
</dbReference>
<keyword evidence="2 5" id="KW-0812">Transmembrane</keyword>
<sequence length="431" mass="49344">MICWSNSSRLSGIDKLIPLIYMFFSSISIAFFLYSGEVSRNAFYILTYISIIYFCYWVFKIDKKMHLYLLPTLVFLLGASKLVWLLLTSSPEFPLVAHHYQISGKRMVLGYFVLYCIQRNLSQWRISFKAASIASYILFVLLIMISVTNAVLYLKTGERVKVNSDAATSGAYMFVLFSMLTIYCLRRFTPKLYRPLCLAALILSVINLLATETRSALLFYGLFIIFCLVHDLFYGKKAHKKLFAAIILTTVAFALFLAKPYYNPALERMDAIQQEVTLYTQGQNNSSVGARLSLWKSAWYSFKHHPLGQSVDSRNALATRYIVQHENSNQEALNNIQFHTHNDLLDTLSLQGIFGGIIMLAFFIALLLWPFKMFPGSQAFLLLSLPVVFFSQGDCQFYNRESPYLMILVLGFLMMLRLVDVPKSRAETLPD</sequence>
<keyword evidence="3 5" id="KW-1133">Transmembrane helix</keyword>
<dbReference type="GO" id="GO:0016020">
    <property type="term" value="C:membrane"/>
    <property type="evidence" value="ECO:0007669"/>
    <property type="project" value="UniProtKB-SubCell"/>
</dbReference>
<name>A0A4R3YMG8_9GAMM</name>
<feature type="transmembrane region" description="Helical" evidence="5">
    <location>
        <begin position="16"/>
        <end position="36"/>
    </location>
</feature>
<evidence type="ECO:0000313" key="8">
    <source>
        <dbReference type="Proteomes" id="UP000295719"/>
    </source>
</evidence>
<reference evidence="7 8" key="1">
    <citation type="submission" date="2019-03" db="EMBL/GenBank/DDBJ databases">
        <title>Genomic Encyclopedia of Type Strains, Phase IV (KMG-IV): sequencing the most valuable type-strain genomes for metagenomic binning, comparative biology and taxonomic classification.</title>
        <authorList>
            <person name="Goeker M."/>
        </authorList>
    </citation>
    <scope>NUCLEOTIDE SEQUENCE [LARGE SCALE GENOMIC DNA]</scope>
    <source>
        <strain evidence="7 8">DSM 19580</strain>
    </source>
</reference>
<feature type="transmembrane region" description="Helical" evidence="5">
    <location>
        <begin position="242"/>
        <end position="262"/>
    </location>
</feature>
<evidence type="ECO:0000259" key="6">
    <source>
        <dbReference type="Pfam" id="PF04932"/>
    </source>
</evidence>
<evidence type="ECO:0000313" key="7">
    <source>
        <dbReference type="EMBL" id="TCV93500.1"/>
    </source>
</evidence>
<keyword evidence="8" id="KW-1185">Reference proteome</keyword>
<feature type="domain" description="O-antigen ligase-related" evidence="6">
    <location>
        <begin position="199"/>
        <end position="359"/>
    </location>
</feature>
<evidence type="ECO:0000256" key="4">
    <source>
        <dbReference type="ARBA" id="ARBA00023136"/>
    </source>
</evidence>
<dbReference type="OrthoDB" id="6502028at2"/>
<dbReference type="Proteomes" id="UP000295719">
    <property type="component" value="Unassembled WGS sequence"/>
</dbReference>
<gene>
    <name evidence="7" type="ORF">EDC52_10956</name>
</gene>
<evidence type="ECO:0000256" key="5">
    <source>
        <dbReference type="SAM" id="Phobius"/>
    </source>
</evidence>
<dbReference type="InterPro" id="IPR007016">
    <property type="entry name" value="O-antigen_ligase-rel_domated"/>
</dbReference>
<evidence type="ECO:0000256" key="3">
    <source>
        <dbReference type="ARBA" id="ARBA00022989"/>
    </source>
</evidence>
<comment type="subcellular location">
    <subcellularLocation>
        <location evidence="1">Membrane</location>
        <topology evidence="1">Multi-pass membrane protein</topology>
    </subcellularLocation>
</comment>
<dbReference type="PANTHER" id="PTHR37422:SF13">
    <property type="entry name" value="LIPOPOLYSACCHARIDE BIOSYNTHESIS PROTEIN PA4999-RELATED"/>
    <property type="match status" value="1"/>
</dbReference>
<feature type="transmembrane region" description="Helical" evidence="5">
    <location>
        <begin position="403"/>
        <end position="419"/>
    </location>
</feature>